<dbReference type="InterPro" id="IPR016156">
    <property type="entry name" value="FAD/NAD-linked_Rdtase_dimer_sf"/>
</dbReference>
<dbReference type="Pfam" id="PF02852">
    <property type="entry name" value="Pyr_redox_dim"/>
    <property type="match status" value="1"/>
</dbReference>
<dbReference type="EC" id="1.8.1.4" evidence="3 13"/>
<reference evidence="16 17" key="1">
    <citation type="submission" date="2019-09" db="EMBL/GenBank/DDBJ databases">
        <authorList>
            <person name="Cremers G."/>
        </authorList>
    </citation>
    <scope>NUCLEOTIDE SEQUENCE [LARGE SCALE GENOMIC DNA]</scope>
    <source>
        <strain evidence="16">4A</strain>
    </source>
</reference>
<sequence length="462" mass="49194">MPEVYDLIVLGGGPAGYVAALRAAQLGKKVACVEQEKLGGTCGNWGCIPSKALLKSAEVFDLFGRAEEFGLRSSGHAFDFPAVIARSRSVADRMARGVDHLFEARGVKLFRCRGLLHPDRKIRLLREEGEETLAAEHILLATGCRPRTLPFLPLQGERVMSSRQALASTQRPESIAIIGGGAIGVEFAYFYSVFGSRVTLIELLPRLLSESDGEVAKGLERSLAKRGIHILTSAKVESAHIAKDSVTLDLSGKNPQRLEVTSVLVAVGVEANIASSLAPGVALEQEGGFLKVDSRYQTSCPGVFAAGDLIGPPLLAHVAFREGLEVVEGIFIPGKVPARVGLFPSCVYAQPQVAMLGLTEEQARERNLPFRVGRYPYAANGKAMASGDSTGFVKILFGEPHGEILGAHILGADASELIAELSVTSACEGTSAELHEAIHPHPTLSEMIGEAALVAEKRPLHI</sequence>
<feature type="domain" description="Pyridine nucleotide-disulphide oxidoreductase dimerisation" evidence="14">
    <location>
        <begin position="344"/>
        <end position="452"/>
    </location>
</feature>
<feature type="binding site" evidence="11">
    <location>
        <position position="114"/>
    </location>
    <ligand>
        <name>FAD</name>
        <dbReference type="ChEBI" id="CHEBI:57692"/>
    </ligand>
</feature>
<dbReference type="AlphaFoldDB" id="A0A5E6M7Z5"/>
<dbReference type="Gene3D" id="3.50.50.60">
    <property type="entry name" value="FAD/NAD(P)-binding domain"/>
    <property type="match status" value="2"/>
</dbReference>
<dbReference type="Proteomes" id="UP000334923">
    <property type="component" value="Unassembled WGS sequence"/>
</dbReference>
<dbReference type="InterPro" id="IPR006258">
    <property type="entry name" value="Lipoamide_DH"/>
</dbReference>
<keyword evidence="11" id="KW-0547">Nucleotide-binding</keyword>
<evidence type="ECO:0000256" key="3">
    <source>
        <dbReference type="ARBA" id="ARBA00012608"/>
    </source>
</evidence>
<dbReference type="SUPFAM" id="SSF51905">
    <property type="entry name" value="FAD/NAD(P)-binding domain"/>
    <property type="match status" value="1"/>
</dbReference>
<keyword evidence="7 13" id="KW-0560">Oxidoreductase</keyword>
<dbReference type="InterPro" id="IPR036188">
    <property type="entry name" value="FAD/NAD-bd_sf"/>
</dbReference>
<dbReference type="InterPro" id="IPR001100">
    <property type="entry name" value="Pyr_nuc-diS_OxRdtase"/>
</dbReference>
<dbReference type="EMBL" id="CABFVA020000021">
    <property type="protein sequence ID" value="VVM05366.1"/>
    <property type="molecule type" value="Genomic_DNA"/>
</dbReference>
<feature type="active site" description="Proton acceptor" evidence="10">
    <location>
        <position position="441"/>
    </location>
</feature>
<dbReference type="SUPFAM" id="SSF55424">
    <property type="entry name" value="FAD/NAD-linked reductases, dimerisation (C-terminal) domain"/>
    <property type="match status" value="1"/>
</dbReference>
<accession>A0A5E6M7Z5</accession>
<dbReference type="PRINTS" id="PR00411">
    <property type="entry name" value="PNDRDTASEI"/>
</dbReference>
<comment type="cofactor">
    <cofactor evidence="11 13">
        <name>FAD</name>
        <dbReference type="ChEBI" id="CHEBI:57692"/>
    </cofactor>
    <text evidence="11 13">Binds 1 FAD per subunit.</text>
</comment>
<dbReference type="FunFam" id="3.30.390.30:FF:000001">
    <property type="entry name" value="Dihydrolipoyl dehydrogenase"/>
    <property type="match status" value="1"/>
</dbReference>
<evidence type="ECO:0000256" key="12">
    <source>
        <dbReference type="PIRSR" id="PIRSR000350-4"/>
    </source>
</evidence>
<dbReference type="GO" id="GO:0005737">
    <property type="term" value="C:cytoplasm"/>
    <property type="evidence" value="ECO:0007669"/>
    <property type="project" value="UniProtKB-SubCell"/>
</dbReference>
<dbReference type="GO" id="GO:0006103">
    <property type="term" value="P:2-oxoglutarate metabolic process"/>
    <property type="evidence" value="ECO:0007669"/>
    <property type="project" value="TreeGrafter"/>
</dbReference>
<feature type="disulfide bond" description="Redox-active" evidence="12">
    <location>
        <begin position="42"/>
        <end position="47"/>
    </location>
</feature>
<proteinExistence type="inferred from homology"/>
<protein>
    <recommendedName>
        <fullName evidence="4 13">Dihydrolipoyl dehydrogenase</fullName>
        <ecNumber evidence="3 13">1.8.1.4</ecNumber>
    </recommendedName>
</protein>
<dbReference type="Gene3D" id="3.30.390.30">
    <property type="match status" value="1"/>
</dbReference>
<keyword evidence="5 13" id="KW-0285">Flavoprotein</keyword>
<dbReference type="PIRSF" id="PIRSF000350">
    <property type="entry name" value="Mercury_reductase_MerA"/>
    <property type="match status" value="1"/>
</dbReference>
<keyword evidence="13" id="KW-0676">Redox-active center</keyword>
<dbReference type="NCBIfam" id="TIGR01350">
    <property type="entry name" value="lipoamide_DH"/>
    <property type="match status" value="1"/>
</dbReference>
<evidence type="ECO:0000256" key="13">
    <source>
        <dbReference type="RuleBase" id="RU003692"/>
    </source>
</evidence>
<dbReference type="GO" id="GO:0050660">
    <property type="term" value="F:flavin adenine dinucleotide binding"/>
    <property type="evidence" value="ECO:0007669"/>
    <property type="project" value="InterPro"/>
</dbReference>
<organism evidence="16 17">
    <name type="scientific">Methylacidimicrobium tartarophylax</name>
    <dbReference type="NCBI Taxonomy" id="1041768"/>
    <lineage>
        <taxon>Bacteria</taxon>
        <taxon>Pseudomonadati</taxon>
        <taxon>Verrucomicrobiota</taxon>
        <taxon>Methylacidimicrobium</taxon>
    </lineage>
</organism>
<dbReference type="PRINTS" id="PR00368">
    <property type="entry name" value="FADPNR"/>
</dbReference>
<dbReference type="GO" id="GO:0004148">
    <property type="term" value="F:dihydrolipoyl dehydrogenase (NADH) activity"/>
    <property type="evidence" value="ECO:0007669"/>
    <property type="project" value="UniProtKB-EC"/>
</dbReference>
<evidence type="ECO:0000256" key="1">
    <source>
        <dbReference type="ARBA" id="ARBA00004496"/>
    </source>
</evidence>
<keyword evidence="8 11" id="KW-0520">NAD</keyword>
<evidence type="ECO:0000256" key="9">
    <source>
        <dbReference type="ARBA" id="ARBA00049187"/>
    </source>
</evidence>
<dbReference type="OrthoDB" id="9800167at2"/>
<feature type="binding site" evidence="11">
    <location>
        <position position="51"/>
    </location>
    <ligand>
        <name>FAD</name>
        <dbReference type="ChEBI" id="CHEBI:57692"/>
    </ligand>
</feature>
<evidence type="ECO:0000256" key="8">
    <source>
        <dbReference type="ARBA" id="ARBA00023027"/>
    </source>
</evidence>
<keyword evidence="17" id="KW-1185">Reference proteome</keyword>
<dbReference type="Pfam" id="PF07992">
    <property type="entry name" value="Pyr_redox_2"/>
    <property type="match status" value="1"/>
</dbReference>
<evidence type="ECO:0000256" key="10">
    <source>
        <dbReference type="PIRSR" id="PIRSR000350-2"/>
    </source>
</evidence>
<comment type="miscellaneous">
    <text evidence="13">The active site is a redox-active disulfide bond.</text>
</comment>
<comment type="similarity">
    <text evidence="2 13">Belongs to the class-I pyridine nucleotide-disulfide oxidoreductase family.</text>
</comment>
<evidence type="ECO:0000313" key="16">
    <source>
        <dbReference type="EMBL" id="VVM05366.1"/>
    </source>
</evidence>
<feature type="binding site" evidence="11">
    <location>
        <position position="308"/>
    </location>
    <ligand>
        <name>FAD</name>
        <dbReference type="ChEBI" id="CHEBI:57692"/>
    </ligand>
</feature>
<evidence type="ECO:0000256" key="5">
    <source>
        <dbReference type="ARBA" id="ARBA00022630"/>
    </source>
</evidence>
<keyword evidence="6 11" id="KW-0274">FAD</keyword>
<gene>
    <name evidence="16" type="primary">DLD</name>
    <name evidence="16" type="synonym">lpd</name>
    <name evidence="16" type="synonym">pdhD</name>
    <name evidence="16" type="ORF">MAMT_00618</name>
</gene>
<dbReference type="PANTHER" id="PTHR22912:SF217">
    <property type="entry name" value="DIHYDROLIPOYL DEHYDROGENASE"/>
    <property type="match status" value="1"/>
</dbReference>
<feature type="domain" description="FAD/NAD(P)-binding" evidence="15">
    <location>
        <begin position="5"/>
        <end position="323"/>
    </location>
</feature>
<evidence type="ECO:0000256" key="2">
    <source>
        <dbReference type="ARBA" id="ARBA00007532"/>
    </source>
</evidence>
<evidence type="ECO:0000256" key="6">
    <source>
        <dbReference type="ARBA" id="ARBA00022827"/>
    </source>
</evidence>
<dbReference type="InterPro" id="IPR004099">
    <property type="entry name" value="Pyr_nucl-diS_OxRdtase_dimer"/>
</dbReference>
<dbReference type="RefSeq" id="WP_142659525.1">
    <property type="nucleotide sequence ID" value="NZ_CABFVA020000021.1"/>
</dbReference>
<evidence type="ECO:0000256" key="7">
    <source>
        <dbReference type="ARBA" id="ARBA00023002"/>
    </source>
</evidence>
<comment type="subcellular location">
    <subcellularLocation>
        <location evidence="1">Cytoplasm</location>
    </subcellularLocation>
</comment>
<evidence type="ECO:0000259" key="14">
    <source>
        <dbReference type="Pfam" id="PF02852"/>
    </source>
</evidence>
<feature type="binding site" evidence="11">
    <location>
        <position position="268"/>
    </location>
    <ligand>
        <name>NAD(+)</name>
        <dbReference type="ChEBI" id="CHEBI:57540"/>
    </ligand>
</feature>
<comment type="catalytic activity">
    <reaction evidence="9 13">
        <text>N(6)-[(R)-dihydrolipoyl]-L-lysyl-[protein] + NAD(+) = N(6)-[(R)-lipoyl]-L-lysyl-[protein] + NADH + H(+)</text>
        <dbReference type="Rhea" id="RHEA:15045"/>
        <dbReference type="Rhea" id="RHEA-COMP:10474"/>
        <dbReference type="Rhea" id="RHEA-COMP:10475"/>
        <dbReference type="ChEBI" id="CHEBI:15378"/>
        <dbReference type="ChEBI" id="CHEBI:57540"/>
        <dbReference type="ChEBI" id="CHEBI:57945"/>
        <dbReference type="ChEBI" id="CHEBI:83099"/>
        <dbReference type="ChEBI" id="CHEBI:83100"/>
        <dbReference type="EC" id="1.8.1.4"/>
    </reaction>
</comment>
<evidence type="ECO:0000259" key="15">
    <source>
        <dbReference type="Pfam" id="PF07992"/>
    </source>
</evidence>
<dbReference type="InterPro" id="IPR050151">
    <property type="entry name" value="Class-I_Pyr_Nuc-Dis_Oxidored"/>
</dbReference>
<evidence type="ECO:0000256" key="4">
    <source>
        <dbReference type="ARBA" id="ARBA00016961"/>
    </source>
</evidence>
<name>A0A5E6M7Z5_9BACT</name>
<dbReference type="PANTHER" id="PTHR22912">
    <property type="entry name" value="DISULFIDE OXIDOREDUCTASE"/>
    <property type="match status" value="1"/>
</dbReference>
<feature type="binding site" evidence="11">
    <location>
        <position position="202"/>
    </location>
    <ligand>
        <name>NAD(+)</name>
        <dbReference type="ChEBI" id="CHEBI:57540"/>
    </ligand>
</feature>
<dbReference type="InterPro" id="IPR023753">
    <property type="entry name" value="FAD/NAD-binding_dom"/>
</dbReference>
<feature type="binding site" evidence="11">
    <location>
        <begin position="179"/>
        <end position="186"/>
    </location>
    <ligand>
        <name>NAD(+)</name>
        <dbReference type="ChEBI" id="CHEBI:57540"/>
    </ligand>
</feature>
<evidence type="ECO:0000256" key="11">
    <source>
        <dbReference type="PIRSR" id="PIRSR000350-3"/>
    </source>
</evidence>
<evidence type="ECO:0000313" key="17">
    <source>
        <dbReference type="Proteomes" id="UP000334923"/>
    </source>
</evidence>